<gene>
    <name evidence="5" type="ORF">A3F83_15675</name>
</gene>
<dbReference type="Gene3D" id="3.40.50.150">
    <property type="entry name" value="Vaccinia Virus protein VP39"/>
    <property type="match status" value="1"/>
</dbReference>
<keyword evidence="1" id="KW-0489">Methyltransferase</keyword>
<protein>
    <recommendedName>
        <fullName evidence="7">Methyltransferase</fullName>
    </recommendedName>
</protein>
<feature type="chain" id="PRO_5009522520" description="Methyltransferase" evidence="4">
    <location>
        <begin position="22"/>
        <end position="215"/>
    </location>
</feature>
<evidence type="ECO:0000256" key="1">
    <source>
        <dbReference type="ARBA" id="ARBA00022603"/>
    </source>
</evidence>
<dbReference type="GO" id="GO:0008171">
    <property type="term" value="F:O-methyltransferase activity"/>
    <property type="evidence" value="ECO:0007669"/>
    <property type="project" value="InterPro"/>
</dbReference>
<dbReference type="Proteomes" id="UP000179129">
    <property type="component" value="Unassembled WGS sequence"/>
</dbReference>
<dbReference type="EMBL" id="MFIX01000221">
    <property type="protein sequence ID" value="OGG01167.1"/>
    <property type="molecule type" value="Genomic_DNA"/>
</dbReference>
<dbReference type="Pfam" id="PF01596">
    <property type="entry name" value="Methyltransf_3"/>
    <property type="match status" value="1"/>
</dbReference>
<dbReference type="InterPro" id="IPR029063">
    <property type="entry name" value="SAM-dependent_MTases_sf"/>
</dbReference>
<evidence type="ECO:0000313" key="5">
    <source>
        <dbReference type="EMBL" id="OGG01167.1"/>
    </source>
</evidence>
<name>A0A1F5YMH4_9BACT</name>
<organism evidence="5 6">
    <name type="scientific">Candidatus Glassbacteria bacterium RIFCSPLOWO2_12_FULL_58_11</name>
    <dbReference type="NCBI Taxonomy" id="1817867"/>
    <lineage>
        <taxon>Bacteria</taxon>
        <taxon>Candidatus Glassiibacteriota</taxon>
    </lineage>
</organism>
<dbReference type="PANTHER" id="PTHR43167">
    <property type="entry name" value="PUTATIVE (AFU_ORTHOLOGUE AFUA_6G01830)-RELATED"/>
    <property type="match status" value="1"/>
</dbReference>
<evidence type="ECO:0008006" key="7">
    <source>
        <dbReference type="Google" id="ProtNLM"/>
    </source>
</evidence>
<dbReference type="GO" id="GO:0032259">
    <property type="term" value="P:methylation"/>
    <property type="evidence" value="ECO:0007669"/>
    <property type="project" value="UniProtKB-KW"/>
</dbReference>
<dbReference type="PROSITE" id="PS51682">
    <property type="entry name" value="SAM_OMT_I"/>
    <property type="match status" value="1"/>
</dbReference>
<evidence type="ECO:0000256" key="3">
    <source>
        <dbReference type="ARBA" id="ARBA00022691"/>
    </source>
</evidence>
<keyword evidence="2" id="KW-0808">Transferase</keyword>
<dbReference type="SUPFAM" id="SSF53335">
    <property type="entry name" value="S-adenosyl-L-methionine-dependent methyltransferases"/>
    <property type="match status" value="1"/>
</dbReference>
<dbReference type="CDD" id="cd02440">
    <property type="entry name" value="AdoMet_MTases"/>
    <property type="match status" value="1"/>
</dbReference>
<evidence type="ECO:0000256" key="2">
    <source>
        <dbReference type="ARBA" id="ARBA00022679"/>
    </source>
</evidence>
<feature type="signal peptide" evidence="4">
    <location>
        <begin position="1"/>
        <end position="21"/>
    </location>
</feature>
<dbReference type="AlphaFoldDB" id="A0A1F5YMH4"/>
<dbReference type="InterPro" id="IPR002935">
    <property type="entry name" value="SAM_O-MeTrfase"/>
</dbReference>
<dbReference type="STRING" id="1817867.A3F83_15675"/>
<sequence>MLMKAIVLLSTLLMAATAALAQGSRFTSEELKQPVYKLLQELHQFGSSHNMLNVPPQDGRLLQMLVRMRGAKSVLEVGTSNGVSTIWMALALRETGGKLTTLEIDHEKVKLAGANFRKAGVEDLITIIEGDARQSLAGLKGNYDLVFIDAAKEQYKQYLDTIYPHITHGGVIVAHNALRLAESMRDYLDYVLDTEGLNTVILQTGEDGVALTYKK</sequence>
<proteinExistence type="predicted"/>
<evidence type="ECO:0000256" key="4">
    <source>
        <dbReference type="SAM" id="SignalP"/>
    </source>
</evidence>
<reference evidence="5 6" key="1">
    <citation type="journal article" date="2016" name="Nat. Commun.">
        <title>Thousands of microbial genomes shed light on interconnected biogeochemical processes in an aquifer system.</title>
        <authorList>
            <person name="Anantharaman K."/>
            <person name="Brown C.T."/>
            <person name="Hug L.A."/>
            <person name="Sharon I."/>
            <person name="Castelle C.J."/>
            <person name="Probst A.J."/>
            <person name="Thomas B.C."/>
            <person name="Singh A."/>
            <person name="Wilkins M.J."/>
            <person name="Karaoz U."/>
            <person name="Brodie E.L."/>
            <person name="Williams K.H."/>
            <person name="Hubbard S.S."/>
            <person name="Banfield J.F."/>
        </authorList>
    </citation>
    <scope>NUCLEOTIDE SEQUENCE [LARGE SCALE GENOMIC DNA]</scope>
</reference>
<keyword evidence="4" id="KW-0732">Signal</keyword>
<keyword evidence="3" id="KW-0949">S-adenosyl-L-methionine</keyword>
<accession>A0A1F5YMH4</accession>
<comment type="caution">
    <text evidence="5">The sequence shown here is derived from an EMBL/GenBank/DDBJ whole genome shotgun (WGS) entry which is preliminary data.</text>
</comment>
<evidence type="ECO:0000313" key="6">
    <source>
        <dbReference type="Proteomes" id="UP000179129"/>
    </source>
</evidence>
<dbReference type="PANTHER" id="PTHR43167:SF1">
    <property type="entry name" value="PUTATIVE (AFU_ORTHOLOGUE AFUA_6G01830)-RELATED"/>
    <property type="match status" value="1"/>
</dbReference>